<organism evidence="3 4">
    <name type="scientific">Allosphingosinicella flava</name>
    <dbReference type="NCBI Taxonomy" id="2771430"/>
    <lineage>
        <taxon>Bacteria</taxon>
        <taxon>Pseudomonadati</taxon>
        <taxon>Pseudomonadota</taxon>
        <taxon>Alphaproteobacteria</taxon>
        <taxon>Sphingomonadales</taxon>
        <taxon>Sphingomonadaceae</taxon>
        <taxon>Allosphingosinicella</taxon>
    </lineage>
</organism>
<dbReference type="GO" id="GO:0047661">
    <property type="term" value="F:amino-acid racemase activity"/>
    <property type="evidence" value="ECO:0007669"/>
    <property type="project" value="InterPro"/>
</dbReference>
<dbReference type="PANTHER" id="PTHR21198:SF7">
    <property type="entry name" value="ASPARTATE-GLUTAMATE RACEMASE FAMILY"/>
    <property type="match status" value="1"/>
</dbReference>
<accession>A0A7T2LN04</accession>
<dbReference type="Gene3D" id="3.40.50.1860">
    <property type="match status" value="2"/>
</dbReference>
<reference evidence="3 4" key="1">
    <citation type="submission" date="2020-11" db="EMBL/GenBank/DDBJ databases">
        <title>Genome seq and assembly of Sphingosinicella sp.</title>
        <authorList>
            <person name="Chhetri G."/>
        </authorList>
    </citation>
    <scope>NUCLEOTIDE SEQUENCE [LARGE SCALE GENOMIC DNA]</scope>
    <source>
        <strain evidence="3 4">UDD2</strain>
    </source>
</reference>
<dbReference type="InterPro" id="IPR015942">
    <property type="entry name" value="Asp/Glu/hydantoin_racemase"/>
</dbReference>
<dbReference type="AlphaFoldDB" id="A0A7T2LN04"/>
<dbReference type="KEGG" id="sflv:IC614_05880"/>
<dbReference type="EMBL" id="CP065592">
    <property type="protein sequence ID" value="QPQ56095.1"/>
    <property type="molecule type" value="Genomic_DNA"/>
</dbReference>
<evidence type="ECO:0000256" key="1">
    <source>
        <dbReference type="ARBA" id="ARBA00007847"/>
    </source>
</evidence>
<keyword evidence="4" id="KW-1185">Reference proteome</keyword>
<comment type="similarity">
    <text evidence="1">Belongs to the aspartate/glutamate racemases family.</text>
</comment>
<evidence type="ECO:0000256" key="2">
    <source>
        <dbReference type="ARBA" id="ARBA00023235"/>
    </source>
</evidence>
<dbReference type="EC" id="5.1.1.-" evidence="3"/>
<dbReference type="SUPFAM" id="SSF53681">
    <property type="entry name" value="Aspartate/glutamate racemase"/>
    <property type="match status" value="2"/>
</dbReference>
<dbReference type="NCBIfam" id="TIGR00035">
    <property type="entry name" value="asp_race"/>
    <property type="match status" value="1"/>
</dbReference>
<dbReference type="Pfam" id="PF01177">
    <property type="entry name" value="Asp_Glu_race"/>
    <property type="match status" value="1"/>
</dbReference>
<evidence type="ECO:0000313" key="4">
    <source>
        <dbReference type="Proteomes" id="UP000594873"/>
    </source>
</evidence>
<dbReference type="InterPro" id="IPR001920">
    <property type="entry name" value="Asp/Glu_race"/>
</dbReference>
<dbReference type="RefSeq" id="WP_200972955.1">
    <property type="nucleotide sequence ID" value="NZ_CP065592.1"/>
</dbReference>
<gene>
    <name evidence="3" type="ORF">IC614_05880</name>
</gene>
<protein>
    <submittedName>
        <fullName evidence="3">Amino acid racemase</fullName>
        <ecNumber evidence="3">5.1.1.-</ecNumber>
    </submittedName>
</protein>
<name>A0A7T2LN04_9SPHN</name>
<proteinExistence type="inferred from homology"/>
<dbReference type="PANTHER" id="PTHR21198">
    <property type="entry name" value="GLUTAMATE RACEMASE"/>
    <property type="match status" value="1"/>
</dbReference>
<keyword evidence="2 3" id="KW-0413">Isomerase</keyword>
<sequence>MRKLGLIGGLSWVSTALYYETINKEVARRKGGLHSAPIILESLDLAPLASMQFSGRWQEASEVATAAAVRLAGAGAEALVLCSNTAHKYAGDIEATTGIPLIHIGAVTADRLAADGVKRAALIGTRFSMEDDFFRTWFEERDIEIATPEPAMMAEIDRIIFDELVLGKVSRISQRTLKTAITNLAQARNQAVILGCTELVMLVDPIANVLPVYDTTALHAKAAADWILGDERISLAA</sequence>
<dbReference type="Proteomes" id="UP000594873">
    <property type="component" value="Chromosome"/>
</dbReference>
<evidence type="ECO:0000313" key="3">
    <source>
        <dbReference type="EMBL" id="QPQ56095.1"/>
    </source>
</evidence>
<dbReference type="InterPro" id="IPR004380">
    <property type="entry name" value="Asp_race"/>
</dbReference>